<comment type="similarity">
    <text evidence="1">Belongs to the UxaA family.</text>
</comment>
<accession>A0A511YPP9</accession>
<gene>
    <name evidence="4" type="primary">uxaA</name>
    <name evidence="4" type="ORF">CHA01nite_28980</name>
</gene>
<dbReference type="PANTHER" id="PTHR30536">
    <property type="entry name" value="ALTRONATE/GALACTARATE DEHYDRATASE"/>
    <property type="match status" value="1"/>
</dbReference>
<dbReference type="GO" id="GO:0019698">
    <property type="term" value="P:D-galacturonate catabolic process"/>
    <property type="evidence" value="ECO:0007669"/>
    <property type="project" value="TreeGrafter"/>
</dbReference>
<organism evidence="4 5">
    <name type="scientific">Chryseobacterium hagamense</name>
    <dbReference type="NCBI Taxonomy" id="395935"/>
    <lineage>
        <taxon>Bacteria</taxon>
        <taxon>Pseudomonadati</taxon>
        <taxon>Bacteroidota</taxon>
        <taxon>Flavobacteriia</taxon>
        <taxon>Flavobacteriales</taxon>
        <taxon>Weeksellaceae</taxon>
        <taxon>Chryseobacterium group</taxon>
        <taxon>Chryseobacterium</taxon>
    </lineage>
</organism>
<dbReference type="AlphaFoldDB" id="A0A511YPP9"/>
<dbReference type="GO" id="GO:0016787">
    <property type="term" value="F:hydrolase activity"/>
    <property type="evidence" value="ECO:0007669"/>
    <property type="project" value="UniProtKB-KW"/>
</dbReference>
<dbReference type="PANTHER" id="PTHR30536:SF5">
    <property type="entry name" value="ALTRONATE DEHYDRATASE"/>
    <property type="match status" value="1"/>
</dbReference>
<dbReference type="EMBL" id="BJYJ01000019">
    <property type="protein sequence ID" value="GEN77158.1"/>
    <property type="molecule type" value="Genomic_DNA"/>
</dbReference>
<keyword evidence="4" id="KW-0378">Hydrolase</keyword>
<dbReference type="Pfam" id="PF20629">
    <property type="entry name" value="GD_AH_C"/>
    <property type="match status" value="1"/>
</dbReference>
<reference evidence="4 5" key="1">
    <citation type="submission" date="2019-07" db="EMBL/GenBank/DDBJ databases">
        <title>Whole genome shotgun sequence of Chryseobacterium hagamense NBRC 105253.</title>
        <authorList>
            <person name="Hosoyama A."/>
            <person name="Uohara A."/>
            <person name="Ohji S."/>
            <person name="Ichikawa N."/>
        </authorList>
    </citation>
    <scope>NUCLEOTIDE SEQUENCE [LARGE SCALE GENOMIC DNA]</scope>
    <source>
        <strain evidence="4 5">NBRC 105253</strain>
    </source>
</reference>
<evidence type="ECO:0000313" key="5">
    <source>
        <dbReference type="Proteomes" id="UP000321863"/>
    </source>
</evidence>
<feature type="domain" description="SAF" evidence="3">
    <location>
        <begin position="12"/>
        <end position="83"/>
    </location>
</feature>
<comment type="caution">
    <text evidence="4">The sequence shown here is derived from an EMBL/GenBank/DDBJ whole genome shotgun (WGS) entry which is preliminary data.</text>
</comment>
<dbReference type="Proteomes" id="UP000321863">
    <property type="component" value="Unassembled WGS sequence"/>
</dbReference>
<sequence length="539" mass="58009">MQKNVLKVNPKDNVIVALLDLPAGESVHLDGSDYTVLKDTKAKHKFAAVDFNEGDQIIMYGVIVGKANRFIAKGEVITTENVKHQSAKVEGKTGTQDWTPPDITKWKDRTFMGYHREDGQVGTENVWLFFPLVFCENKNIETLKNIFEKELLHDKASRHQLLLRSLLNGGSGTDLAVEEEEPDTRIFKNIDARFITHQGGCGGIRQDAEALGRLFAGYVNNPNVAGATVLSLGCQNLQVQIFMDALHTLAPGNKKPIVVYEQQKSGTIDEMLTGVIRDSYEGIKKANETQRKPASITKLNIGLECGGSDGFSGISANPVLGEVSDIMAAIGGTTMLAEFPELCGVEQELVNRCVHEEDGVKFLKLMKDFENSVVAAGSGFDMNPSPGNIKDGLITDAMKSAGASKKGGSAPIVEVLDFTEYATKPGLNLLCTPGNDAECTTALVGSGATVVLFTTGLGTPMGNPIAPVVKISSNTALAEKMPDIIDFNAGTVISGEKTIPETAEELLEFIIQVASGEAKTKAGLLNQHDFIPWRRGVSL</sequence>
<dbReference type="InterPro" id="IPR052172">
    <property type="entry name" value="UxaA_altronate/galactarate_dh"/>
</dbReference>
<evidence type="ECO:0000256" key="2">
    <source>
        <dbReference type="ARBA" id="ARBA00023239"/>
    </source>
</evidence>
<proteinExistence type="inferred from homology"/>
<dbReference type="RefSeq" id="WP_146942661.1">
    <property type="nucleotide sequence ID" value="NZ_BJYJ01000019.1"/>
</dbReference>
<evidence type="ECO:0000256" key="1">
    <source>
        <dbReference type="ARBA" id="ARBA00010986"/>
    </source>
</evidence>
<dbReference type="Gene3D" id="2.30.130.110">
    <property type="match status" value="1"/>
</dbReference>
<dbReference type="OrthoDB" id="9804574at2"/>
<keyword evidence="5" id="KW-1185">Reference proteome</keyword>
<dbReference type="InterPro" id="IPR044144">
    <property type="entry name" value="SAF_UxaA/GarD"/>
</dbReference>
<protein>
    <submittedName>
        <fullName evidence="4">Altronate hydrolase</fullName>
    </submittedName>
</protein>
<dbReference type="SMART" id="SM00858">
    <property type="entry name" value="SAF"/>
    <property type="match status" value="1"/>
</dbReference>
<dbReference type="Pfam" id="PF04295">
    <property type="entry name" value="GD_AH_second"/>
    <property type="match status" value="1"/>
</dbReference>
<dbReference type="InterPro" id="IPR013974">
    <property type="entry name" value="SAF"/>
</dbReference>
<dbReference type="InterPro" id="IPR007392">
    <property type="entry name" value="GD_AH_second"/>
</dbReference>
<dbReference type="InterPro" id="IPR048332">
    <property type="entry name" value="GD_AH_C"/>
</dbReference>
<dbReference type="GO" id="GO:0016829">
    <property type="term" value="F:lyase activity"/>
    <property type="evidence" value="ECO:0007669"/>
    <property type="project" value="UniProtKB-KW"/>
</dbReference>
<dbReference type="Pfam" id="PF08666">
    <property type="entry name" value="SAF"/>
    <property type="match status" value="1"/>
</dbReference>
<evidence type="ECO:0000259" key="3">
    <source>
        <dbReference type="SMART" id="SM00858"/>
    </source>
</evidence>
<keyword evidence="2" id="KW-0456">Lyase</keyword>
<name>A0A511YPP9_9FLAO</name>
<evidence type="ECO:0000313" key="4">
    <source>
        <dbReference type="EMBL" id="GEN77158.1"/>
    </source>
</evidence>
<dbReference type="CDD" id="cd11613">
    <property type="entry name" value="SAF_AH_GD"/>
    <property type="match status" value="1"/>
</dbReference>